<keyword evidence="3" id="KW-1003">Cell membrane</keyword>
<dbReference type="RefSeq" id="WP_108952202.1">
    <property type="nucleotide sequence ID" value="NZ_BEVZ01000002.1"/>
</dbReference>
<dbReference type="PANTHER" id="PTHR34584">
    <property type="entry name" value="NA(+)/H(+) ANTIPORTER SUBUNIT E1"/>
    <property type="match status" value="1"/>
</dbReference>
<dbReference type="EMBL" id="JBEZUR010000018">
    <property type="protein sequence ID" value="MEU3555336.1"/>
    <property type="molecule type" value="Genomic_DNA"/>
</dbReference>
<dbReference type="Proteomes" id="UP001550850">
    <property type="component" value="Unassembled WGS sequence"/>
</dbReference>
<evidence type="ECO:0000313" key="9">
    <source>
        <dbReference type="EMBL" id="MEU3555336.1"/>
    </source>
</evidence>
<dbReference type="NCBIfam" id="NF006521">
    <property type="entry name" value="PRK08965.1-5"/>
    <property type="match status" value="1"/>
</dbReference>
<evidence type="ECO:0000256" key="7">
    <source>
        <dbReference type="SAM" id="MobiDB-lite"/>
    </source>
</evidence>
<dbReference type="PANTHER" id="PTHR34584:SF1">
    <property type="entry name" value="NA(+)_H(+) ANTIPORTER SUBUNIT E1"/>
    <property type="match status" value="1"/>
</dbReference>
<evidence type="ECO:0000256" key="3">
    <source>
        <dbReference type="ARBA" id="ARBA00022475"/>
    </source>
</evidence>
<gene>
    <name evidence="9" type="ORF">AB0E65_14135</name>
</gene>
<keyword evidence="4 8" id="KW-0812">Transmembrane</keyword>
<evidence type="ECO:0000256" key="5">
    <source>
        <dbReference type="ARBA" id="ARBA00022989"/>
    </source>
</evidence>
<feature type="region of interest" description="Disordered" evidence="7">
    <location>
        <begin position="163"/>
        <end position="189"/>
    </location>
</feature>
<keyword evidence="6 8" id="KW-0472">Membrane</keyword>
<proteinExistence type="inferred from homology"/>
<reference evidence="9 10" key="1">
    <citation type="submission" date="2024-06" db="EMBL/GenBank/DDBJ databases">
        <title>The Natural Products Discovery Center: Release of the First 8490 Sequenced Strains for Exploring Actinobacteria Biosynthetic Diversity.</title>
        <authorList>
            <person name="Kalkreuter E."/>
            <person name="Kautsar S.A."/>
            <person name="Yang D."/>
            <person name="Bader C.D."/>
            <person name="Teijaro C.N."/>
            <person name="Fluegel L."/>
            <person name="Davis C.M."/>
            <person name="Simpson J.R."/>
            <person name="Lauterbach L."/>
            <person name="Steele A.D."/>
            <person name="Gui C."/>
            <person name="Meng S."/>
            <person name="Li G."/>
            <person name="Viehrig K."/>
            <person name="Ye F."/>
            <person name="Su P."/>
            <person name="Kiefer A.F."/>
            <person name="Nichols A."/>
            <person name="Cepeda A.J."/>
            <person name="Yan W."/>
            <person name="Fan B."/>
            <person name="Jiang Y."/>
            <person name="Adhikari A."/>
            <person name="Zheng C.-J."/>
            <person name="Schuster L."/>
            <person name="Cowan T.M."/>
            <person name="Smanski M.J."/>
            <person name="Chevrette M.G."/>
            <person name="De Carvalho L.P.S."/>
            <person name="Shen B."/>
        </authorList>
    </citation>
    <scope>NUCLEOTIDE SEQUENCE [LARGE SCALE GENOMIC DNA]</scope>
    <source>
        <strain evidence="9 10">NPDC038104</strain>
    </source>
</reference>
<comment type="subcellular location">
    <subcellularLocation>
        <location evidence="1">Cell membrane</location>
        <topology evidence="1">Multi-pass membrane protein</topology>
    </subcellularLocation>
</comment>
<comment type="similarity">
    <text evidence="2">Belongs to the CPA3 antiporters (TC 2.A.63) subunit E family.</text>
</comment>
<keyword evidence="5 8" id="KW-1133">Transmembrane helix</keyword>
<name>A0ABV2YIJ4_9ACTN</name>
<comment type="caution">
    <text evidence="9">The sequence shown here is derived from an EMBL/GenBank/DDBJ whole genome shotgun (WGS) entry which is preliminary data.</text>
</comment>
<organism evidence="9 10">
    <name type="scientific">Streptomyces fragilis</name>
    <dbReference type="NCBI Taxonomy" id="67301"/>
    <lineage>
        <taxon>Bacteria</taxon>
        <taxon>Bacillati</taxon>
        <taxon>Actinomycetota</taxon>
        <taxon>Actinomycetes</taxon>
        <taxon>Kitasatosporales</taxon>
        <taxon>Streptomycetaceae</taxon>
        <taxon>Streptomyces</taxon>
    </lineage>
</organism>
<evidence type="ECO:0000256" key="8">
    <source>
        <dbReference type="SAM" id="Phobius"/>
    </source>
</evidence>
<sequence length="189" mass="20429">MNRPVLRRLPALLWLWLLWVLLWSTPSALVIVGGLLVALSVLAVSRFPGVSRQITVRPLRLLALCWRLVANLVVSATAVAWAAVRHGPRVRAAIVEMPLDADSDLLVTLATLLTNVSPGSLVLEIDRRGGVLYVHVLLVVASGEAGEARRKLLANERRLVAALGRDDPDDVPPLPPPPPSTPPSRKDDA</sequence>
<accession>A0ABV2YIJ4</accession>
<feature type="transmembrane region" description="Helical" evidence="8">
    <location>
        <begin position="12"/>
        <end position="41"/>
    </location>
</feature>
<feature type="transmembrane region" description="Helical" evidence="8">
    <location>
        <begin position="61"/>
        <end position="84"/>
    </location>
</feature>
<evidence type="ECO:0000256" key="4">
    <source>
        <dbReference type="ARBA" id="ARBA00022692"/>
    </source>
</evidence>
<protein>
    <submittedName>
        <fullName evidence="9">Na+/H+ antiporter subunit E</fullName>
    </submittedName>
</protein>
<dbReference type="InterPro" id="IPR002758">
    <property type="entry name" value="Cation_antiport_E"/>
</dbReference>
<evidence type="ECO:0000313" key="10">
    <source>
        <dbReference type="Proteomes" id="UP001550850"/>
    </source>
</evidence>
<feature type="compositionally biased region" description="Pro residues" evidence="7">
    <location>
        <begin position="171"/>
        <end position="182"/>
    </location>
</feature>
<dbReference type="Pfam" id="PF01899">
    <property type="entry name" value="MNHE"/>
    <property type="match status" value="1"/>
</dbReference>
<evidence type="ECO:0000256" key="1">
    <source>
        <dbReference type="ARBA" id="ARBA00004651"/>
    </source>
</evidence>
<evidence type="ECO:0000256" key="2">
    <source>
        <dbReference type="ARBA" id="ARBA00006228"/>
    </source>
</evidence>
<keyword evidence="10" id="KW-1185">Reference proteome</keyword>
<evidence type="ECO:0000256" key="6">
    <source>
        <dbReference type="ARBA" id="ARBA00023136"/>
    </source>
</evidence>